<dbReference type="Proteomes" id="UP000734823">
    <property type="component" value="Unassembled WGS sequence"/>
</dbReference>
<name>A0ABR7KZ08_9PSEU</name>
<evidence type="ECO:0000256" key="1">
    <source>
        <dbReference type="SAM" id="Phobius"/>
    </source>
</evidence>
<organism evidence="2 3">
    <name type="scientific">Actinokineospora xionganensis</name>
    <dbReference type="NCBI Taxonomy" id="2684470"/>
    <lineage>
        <taxon>Bacteria</taxon>
        <taxon>Bacillati</taxon>
        <taxon>Actinomycetota</taxon>
        <taxon>Actinomycetes</taxon>
        <taxon>Pseudonocardiales</taxon>
        <taxon>Pseudonocardiaceae</taxon>
        <taxon>Actinokineospora</taxon>
    </lineage>
</organism>
<feature type="transmembrane region" description="Helical" evidence="1">
    <location>
        <begin position="41"/>
        <end position="60"/>
    </location>
</feature>
<protein>
    <submittedName>
        <fullName evidence="2">Uncharacterized protein</fullName>
    </submittedName>
</protein>
<proteinExistence type="predicted"/>
<reference evidence="2 3" key="1">
    <citation type="submission" date="2020-06" db="EMBL/GenBank/DDBJ databases">
        <title>Actinokineospora xiongansis sp. nov., isolated from soil of Baiyangdian.</title>
        <authorList>
            <person name="Zhang X."/>
        </authorList>
    </citation>
    <scope>NUCLEOTIDE SEQUENCE [LARGE SCALE GENOMIC DNA]</scope>
    <source>
        <strain evidence="2 3">HBU206404</strain>
    </source>
</reference>
<evidence type="ECO:0000313" key="2">
    <source>
        <dbReference type="EMBL" id="MBC6445599.1"/>
    </source>
</evidence>
<comment type="caution">
    <text evidence="2">The sequence shown here is derived from an EMBL/GenBank/DDBJ whole genome shotgun (WGS) entry which is preliminary data.</text>
</comment>
<gene>
    <name evidence="2" type="ORF">GPZ80_00215</name>
</gene>
<sequence length="237" mass="25332">MTDIDRLRAALREPVEFAPVDVEQIMAAGTRIRRRRQLRNGMAAVAGVAAVMVIIVGGAGRLRTAPVQPAGTPSLTITSTPRPVSLSGKPIIGDVIRTGDLHEWGELAFYLYPIDEPSLPQTRFGLVAGRMSPEGRITDLYTINETDGPDKAPGFHGSSVANAAGRLPAFGYYTGPATKITAVIEGKTMQAHQADWSEDRSVKVWWFDYSTAEPTNLAAFDASGAPLPLGNNGFGRG</sequence>
<keyword evidence="1" id="KW-1133">Transmembrane helix</keyword>
<keyword evidence="1" id="KW-0472">Membrane</keyword>
<keyword evidence="1" id="KW-0812">Transmembrane</keyword>
<evidence type="ECO:0000313" key="3">
    <source>
        <dbReference type="Proteomes" id="UP000734823"/>
    </source>
</evidence>
<dbReference type="RefSeq" id="WP_187217678.1">
    <property type="nucleotide sequence ID" value="NZ_JABVED010000001.1"/>
</dbReference>
<accession>A0ABR7KZ08</accession>
<dbReference type="EMBL" id="JABVED010000001">
    <property type="protein sequence ID" value="MBC6445599.1"/>
    <property type="molecule type" value="Genomic_DNA"/>
</dbReference>
<keyword evidence="3" id="KW-1185">Reference proteome</keyword>